<proteinExistence type="predicted"/>
<organism evidence="2 3">
    <name type="scientific">Dovyalis caffra</name>
    <dbReference type="NCBI Taxonomy" id="77055"/>
    <lineage>
        <taxon>Eukaryota</taxon>
        <taxon>Viridiplantae</taxon>
        <taxon>Streptophyta</taxon>
        <taxon>Embryophyta</taxon>
        <taxon>Tracheophyta</taxon>
        <taxon>Spermatophyta</taxon>
        <taxon>Magnoliopsida</taxon>
        <taxon>eudicotyledons</taxon>
        <taxon>Gunneridae</taxon>
        <taxon>Pentapetalae</taxon>
        <taxon>rosids</taxon>
        <taxon>fabids</taxon>
        <taxon>Malpighiales</taxon>
        <taxon>Salicaceae</taxon>
        <taxon>Flacourtieae</taxon>
        <taxon>Dovyalis</taxon>
    </lineage>
</organism>
<evidence type="ECO:0000313" key="2">
    <source>
        <dbReference type="EMBL" id="CAK7324117.1"/>
    </source>
</evidence>
<feature type="region of interest" description="Disordered" evidence="1">
    <location>
        <begin position="1"/>
        <end position="24"/>
    </location>
</feature>
<keyword evidence="3" id="KW-1185">Reference proteome</keyword>
<protein>
    <submittedName>
        <fullName evidence="2">Uncharacterized protein</fullName>
    </submittedName>
</protein>
<dbReference type="Proteomes" id="UP001314170">
    <property type="component" value="Unassembled WGS sequence"/>
</dbReference>
<reference evidence="2 3" key="1">
    <citation type="submission" date="2024-01" db="EMBL/GenBank/DDBJ databases">
        <authorList>
            <person name="Waweru B."/>
        </authorList>
    </citation>
    <scope>NUCLEOTIDE SEQUENCE [LARGE SCALE GENOMIC DNA]</scope>
</reference>
<gene>
    <name evidence="2" type="ORF">DCAF_LOCUS1754</name>
</gene>
<sequence>MSKSLPLDHNRGRPTADTTVMNGCDPIIGRPKKYRMIRMRDSRIRIVEGGDDKDDKADA</sequence>
<dbReference type="AlphaFoldDB" id="A0AAV1QQU2"/>
<evidence type="ECO:0000256" key="1">
    <source>
        <dbReference type="SAM" id="MobiDB-lite"/>
    </source>
</evidence>
<name>A0AAV1QQU2_9ROSI</name>
<feature type="compositionally biased region" description="Basic and acidic residues" evidence="1">
    <location>
        <begin position="1"/>
        <end position="11"/>
    </location>
</feature>
<comment type="caution">
    <text evidence="2">The sequence shown here is derived from an EMBL/GenBank/DDBJ whole genome shotgun (WGS) entry which is preliminary data.</text>
</comment>
<accession>A0AAV1QQU2</accession>
<dbReference type="EMBL" id="CAWUPB010000246">
    <property type="protein sequence ID" value="CAK7324117.1"/>
    <property type="molecule type" value="Genomic_DNA"/>
</dbReference>
<evidence type="ECO:0000313" key="3">
    <source>
        <dbReference type="Proteomes" id="UP001314170"/>
    </source>
</evidence>